<dbReference type="InterPro" id="IPR026002">
    <property type="entry name" value="ATC_hydrolase-like"/>
</dbReference>
<reference evidence="1" key="1">
    <citation type="submission" date="2020-08" db="EMBL/GenBank/DDBJ databases">
        <title>Genome public.</title>
        <authorList>
            <person name="Liu C."/>
            <person name="Sun Q."/>
        </authorList>
    </citation>
    <scope>NUCLEOTIDE SEQUENCE</scope>
    <source>
        <strain evidence="1">NSJ-50</strain>
    </source>
</reference>
<name>A0A926IUU8_9FIRM</name>
<organism evidence="1 2">
    <name type="scientific">Qingrenia yutianensis</name>
    <dbReference type="NCBI Taxonomy" id="2763676"/>
    <lineage>
        <taxon>Bacteria</taxon>
        <taxon>Bacillati</taxon>
        <taxon>Bacillota</taxon>
        <taxon>Clostridia</taxon>
        <taxon>Eubacteriales</taxon>
        <taxon>Oscillospiraceae</taxon>
        <taxon>Qingrenia</taxon>
    </lineage>
</organism>
<keyword evidence="2" id="KW-1185">Reference proteome</keyword>
<evidence type="ECO:0000313" key="2">
    <source>
        <dbReference type="Proteomes" id="UP000647416"/>
    </source>
</evidence>
<dbReference type="RefSeq" id="WP_262432551.1">
    <property type="nucleotide sequence ID" value="NZ_JACRTE010000018.1"/>
</dbReference>
<dbReference type="Pfam" id="PF14196">
    <property type="entry name" value="ATC_hydrolase"/>
    <property type="match status" value="1"/>
</dbReference>
<proteinExistence type="predicted"/>
<accession>A0A926IUU8</accession>
<evidence type="ECO:0000313" key="1">
    <source>
        <dbReference type="EMBL" id="MBC8597238.1"/>
    </source>
</evidence>
<gene>
    <name evidence="1" type="ORF">H8706_10240</name>
</gene>
<dbReference type="AlphaFoldDB" id="A0A926IUU8"/>
<sequence length="209" mass="23901">MMKYIGFYWNVLAPLMKGSIKKRFGRDIADKAIKNGKEKYRYILEKANDLGNHNPLAHNAYFAYAFVAAWLGCDKALTPEQMGDVMGDVLHKVGFLFSTTDMNKKSHVEKYKKILGKYIDWQSENLKKYPSSWKMYVDDVPNGFSYHFTSCPIAATCKKLGFPEIMPPLCQTDHTMAAIRHGKLKRNGTIADGADICDYWFIGDKDNFQ</sequence>
<comment type="caution">
    <text evidence="1">The sequence shown here is derived from an EMBL/GenBank/DDBJ whole genome shotgun (WGS) entry which is preliminary data.</text>
</comment>
<dbReference type="GO" id="GO:0016787">
    <property type="term" value="F:hydrolase activity"/>
    <property type="evidence" value="ECO:0007669"/>
    <property type="project" value="UniProtKB-KW"/>
</dbReference>
<dbReference type="Proteomes" id="UP000647416">
    <property type="component" value="Unassembled WGS sequence"/>
</dbReference>
<protein>
    <submittedName>
        <fullName evidence="1">L-2-amino-thiazoline-4-carboxylic acid hydrolase</fullName>
    </submittedName>
</protein>
<keyword evidence="1" id="KW-0378">Hydrolase</keyword>
<dbReference type="EMBL" id="JACRTE010000018">
    <property type="protein sequence ID" value="MBC8597238.1"/>
    <property type="molecule type" value="Genomic_DNA"/>
</dbReference>